<keyword evidence="2" id="KW-1185">Reference proteome</keyword>
<comment type="caution">
    <text evidence="1">The sequence shown here is derived from an EMBL/GenBank/DDBJ whole genome shotgun (WGS) entry which is preliminary data.</text>
</comment>
<reference evidence="1 2" key="1">
    <citation type="submission" date="2017-05" db="EMBL/GenBank/DDBJ databases">
        <authorList>
            <person name="Varghese N."/>
            <person name="Submissions S."/>
        </authorList>
    </citation>
    <scope>NUCLEOTIDE SEQUENCE [LARGE SCALE GENOMIC DNA]</scope>
    <source>
        <strain evidence="1 2">MACB1020</strain>
    </source>
</reference>
<proteinExistence type="predicted"/>
<accession>A0ABY1S6M3</accession>
<gene>
    <name evidence="1" type="ORF">SAMN05216240_0535</name>
</gene>
<evidence type="ECO:0000313" key="2">
    <source>
        <dbReference type="Proteomes" id="UP000196803"/>
    </source>
</evidence>
<dbReference type="Proteomes" id="UP000196803">
    <property type="component" value="Unassembled WGS sequence"/>
</dbReference>
<sequence length="108" mass="12740">MATVKFAEGLKEDREVLEFVKRQIAKYDLDNQTFEDGETPLFFFDSTEKDIAARVRRYPNNIYEIEYYTRISEYFKVNEPREFHRLIPAEAPTSTGWRGSGIDIFSIT</sequence>
<name>A0ABY1S6M3_CALBS</name>
<dbReference type="EMBL" id="FXXC01000001">
    <property type="protein sequence ID" value="SMR91569.1"/>
    <property type="molecule type" value="Genomic_DNA"/>
</dbReference>
<dbReference type="RefSeq" id="WP_015908825.1">
    <property type="nucleotide sequence ID" value="NZ_FUZJ01000001.1"/>
</dbReference>
<evidence type="ECO:0000313" key="1">
    <source>
        <dbReference type="EMBL" id="SMR91569.1"/>
    </source>
</evidence>
<dbReference type="GeneID" id="31773862"/>
<protein>
    <submittedName>
        <fullName evidence="1">Uncharacterized protein</fullName>
    </submittedName>
</protein>
<organism evidence="1 2">
    <name type="scientific">Caldicellulosiruptor bescii</name>
    <name type="common">Anaerocellum thermophilum</name>
    <dbReference type="NCBI Taxonomy" id="31899"/>
    <lineage>
        <taxon>Bacteria</taxon>
        <taxon>Bacillati</taxon>
        <taxon>Bacillota</taxon>
        <taxon>Bacillota incertae sedis</taxon>
        <taxon>Caldicellulosiruptorales</taxon>
        <taxon>Caldicellulosiruptoraceae</taxon>
        <taxon>Caldicellulosiruptor</taxon>
    </lineage>
</organism>